<dbReference type="GO" id="GO:0000294">
    <property type="term" value="P:nuclear-transcribed mRNA catabolic process, RNase MRP-dependent"/>
    <property type="evidence" value="ECO:0007669"/>
    <property type="project" value="TreeGrafter"/>
</dbReference>
<dbReference type="InterPro" id="IPR047205">
    <property type="entry name" value="RMP1"/>
</dbReference>
<organism evidence="2 3">
    <name type="scientific">Aspergillus versicolor CBS 583.65</name>
    <dbReference type="NCBI Taxonomy" id="1036611"/>
    <lineage>
        <taxon>Eukaryota</taxon>
        <taxon>Fungi</taxon>
        <taxon>Dikarya</taxon>
        <taxon>Ascomycota</taxon>
        <taxon>Pezizomycotina</taxon>
        <taxon>Eurotiomycetes</taxon>
        <taxon>Eurotiomycetidae</taxon>
        <taxon>Eurotiales</taxon>
        <taxon>Aspergillaceae</taxon>
        <taxon>Aspergillus</taxon>
        <taxon>Aspergillus subgen. Nidulantes</taxon>
    </lineage>
</organism>
<dbReference type="Proteomes" id="UP000184073">
    <property type="component" value="Unassembled WGS sequence"/>
</dbReference>
<gene>
    <name evidence="2" type="ORF">ASPVEDRAFT_44119</name>
</gene>
<evidence type="ECO:0000259" key="1">
    <source>
        <dbReference type="Pfam" id="PF20945"/>
    </source>
</evidence>
<dbReference type="GO" id="GO:0000466">
    <property type="term" value="P:maturation of 5.8S rRNA from tricistronic rRNA transcript (SSU-rRNA, 5.8S rRNA, LSU-rRNA)"/>
    <property type="evidence" value="ECO:0007669"/>
    <property type="project" value="TreeGrafter"/>
</dbReference>
<dbReference type="PANTHER" id="PTHR37792:SF1">
    <property type="entry name" value="RIBONUCLEASE MRP PROTEIN SUBUNIT RMP1"/>
    <property type="match status" value="1"/>
</dbReference>
<evidence type="ECO:0000313" key="2">
    <source>
        <dbReference type="EMBL" id="OJJ04599.1"/>
    </source>
</evidence>
<proteinExistence type="predicted"/>
<dbReference type="AlphaFoldDB" id="A0A1L9PSU5"/>
<dbReference type="InterPro" id="IPR047204">
    <property type="entry name" value="RMP1_RBD"/>
</dbReference>
<sequence>MEETELFRIHSLLHLIFHRNRNQHGKAKWWKWLSILKRAVWNLALNLGSSHNENAQSPIESCKRYLADYIVPRCYVAFSVVVADAQFSTLGTVLLATLSHLSKATGVGKALKSLPRTKNIHGDDSLRYMGTPRKQEDMGEALSRAGETLDILRSSKTHQTPGPVLENTVLPTLRETSVAEVSGPGKKMKKKMKKKNAIDDIFNGLL</sequence>
<dbReference type="GO" id="GO:0000172">
    <property type="term" value="C:ribonuclease MRP complex"/>
    <property type="evidence" value="ECO:0007669"/>
    <property type="project" value="InterPro"/>
</dbReference>
<feature type="domain" description="RNase MRP protein 1 RNA binding" evidence="1">
    <location>
        <begin position="12"/>
        <end position="99"/>
    </location>
</feature>
<dbReference type="EMBL" id="KV878132">
    <property type="protein sequence ID" value="OJJ04599.1"/>
    <property type="molecule type" value="Genomic_DNA"/>
</dbReference>
<dbReference type="Pfam" id="PF20945">
    <property type="entry name" value="RMP1"/>
    <property type="match status" value="1"/>
</dbReference>
<keyword evidence="3" id="KW-1185">Reference proteome</keyword>
<dbReference type="GO" id="GO:0042134">
    <property type="term" value="F:rRNA primary transcript binding"/>
    <property type="evidence" value="ECO:0007669"/>
    <property type="project" value="InterPro"/>
</dbReference>
<dbReference type="RefSeq" id="XP_040670361.1">
    <property type="nucleotide sequence ID" value="XM_040812982.1"/>
</dbReference>
<accession>A0A1L9PSU5</accession>
<dbReference type="PANTHER" id="PTHR37792">
    <property type="entry name" value="RIBONUCLEASE MRP PROTEIN SUBUNIT RMP1"/>
    <property type="match status" value="1"/>
</dbReference>
<dbReference type="GeneID" id="63728493"/>
<protein>
    <recommendedName>
        <fullName evidence="1">RNase MRP protein 1 RNA binding domain-containing protein</fullName>
    </recommendedName>
</protein>
<dbReference type="CDD" id="cd22573">
    <property type="entry name" value="RMP1_RBD"/>
    <property type="match status" value="1"/>
</dbReference>
<dbReference type="STRING" id="1036611.A0A1L9PSU5"/>
<name>A0A1L9PSU5_ASPVE</name>
<dbReference type="OrthoDB" id="5414547at2759"/>
<evidence type="ECO:0000313" key="3">
    <source>
        <dbReference type="Proteomes" id="UP000184073"/>
    </source>
</evidence>
<reference evidence="3" key="1">
    <citation type="journal article" date="2017" name="Genome Biol.">
        <title>Comparative genomics reveals high biological diversity and specific adaptations in the industrially and medically important fungal genus Aspergillus.</title>
        <authorList>
            <person name="de Vries R.P."/>
            <person name="Riley R."/>
            <person name="Wiebenga A."/>
            <person name="Aguilar-Osorio G."/>
            <person name="Amillis S."/>
            <person name="Uchima C.A."/>
            <person name="Anderluh G."/>
            <person name="Asadollahi M."/>
            <person name="Askin M."/>
            <person name="Barry K."/>
            <person name="Battaglia E."/>
            <person name="Bayram O."/>
            <person name="Benocci T."/>
            <person name="Braus-Stromeyer S.A."/>
            <person name="Caldana C."/>
            <person name="Canovas D."/>
            <person name="Cerqueira G.C."/>
            <person name="Chen F."/>
            <person name="Chen W."/>
            <person name="Choi C."/>
            <person name="Clum A."/>
            <person name="Dos Santos R.A."/>
            <person name="Damasio A.R."/>
            <person name="Diallinas G."/>
            <person name="Emri T."/>
            <person name="Fekete E."/>
            <person name="Flipphi M."/>
            <person name="Freyberg S."/>
            <person name="Gallo A."/>
            <person name="Gournas C."/>
            <person name="Habgood R."/>
            <person name="Hainaut M."/>
            <person name="Harispe M.L."/>
            <person name="Henrissat B."/>
            <person name="Hilden K.S."/>
            <person name="Hope R."/>
            <person name="Hossain A."/>
            <person name="Karabika E."/>
            <person name="Karaffa L."/>
            <person name="Karanyi Z."/>
            <person name="Krasevec N."/>
            <person name="Kuo A."/>
            <person name="Kusch H."/>
            <person name="LaButti K."/>
            <person name="Lagendijk E.L."/>
            <person name="Lapidus A."/>
            <person name="Levasseur A."/>
            <person name="Lindquist E."/>
            <person name="Lipzen A."/>
            <person name="Logrieco A.F."/>
            <person name="MacCabe A."/>
            <person name="Maekelae M.R."/>
            <person name="Malavazi I."/>
            <person name="Melin P."/>
            <person name="Meyer V."/>
            <person name="Mielnichuk N."/>
            <person name="Miskei M."/>
            <person name="Molnar A.P."/>
            <person name="Mule G."/>
            <person name="Ngan C.Y."/>
            <person name="Orejas M."/>
            <person name="Orosz E."/>
            <person name="Ouedraogo J.P."/>
            <person name="Overkamp K.M."/>
            <person name="Park H.-S."/>
            <person name="Perrone G."/>
            <person name="Piumi F."/>
            <person name="Punt P.J."/>
            <person name="Ram A.F."/>
            <person name="Ramon A."/>
            <person name="Rauscher S."/>
            <person name="Record E."/>
            <person name="Riano-Pachon D.M."/>
            <person name="Robert V."/>
            <person name="Roehrig J."/>
            <person name="Ruller R."/>
            <person name="Salamov A."/>
            <person name="Salih N.S."/>
            <person name="Samson R.A."/>
            <person name="Sandor E."/>
            <person name="Sanguinetti M."/>
            <person name="Schuetze T."/>
            <person name="Sepcic K."/>
            <person name="Shelest E."/>
            <person name="Sherlock G."/>
            <person name="Sophianopoulou V."/>
            <person name="Squina F.M."/>
            <person name="Sun H."/>
            <person name="Susca A."/>
            <person name="Todd R.B."/>
            <person name="Tsang A."/>
            <person name="Unkles S.E."/>
            <person name="van de Wiele N."/>
            <person name="van Rossen-Uffink D."/>
            <person name="Oliveira J.V."/>
            <person name="Vesth T.C."/>
            <person name="Visser J."/>
            <person name="Yu J.-H."/>
            <person name="Zhou M."/>
            <person name="Andersen M.R."/>
            <person name="Archer D.B."/>
            <person name="Baker S.E."/>
            <person name="Benoit I."/>
            <person name="Brakhage A.A."/>
            <person name="Braus G.H."/>
            <person name="Fischer R."/>
            <person name="Frisvad J.C."/>
            <person name="Goldman G.H."/>
            <person name="Houbraken J."/>
            <person name="Oakley B."/>
            <person name="Pocsi I."/>
            <person name="Scazzocchio C."/>
            <person name="Seiboth B."/>
            <person name="vanKuyk P.A."/>
            <person name="Wortman J."/>
            <person name="Dyer P.S."/>
            <person name="Grigoriev I.V."/>
        </authorList>
    </citation>
    <scope>NUCLEOTIDE SEQUENCE [LARGE SCALE GENOMIC DNA]</scope>
    <source>
        <strain evidence="3">CBS 583.65</strain>
    </source>
</reference>
<dbReference type="VEuPathDB" id="FungiDB:ASPVEDRAFT_44119"/>